<evidence type="ECO:0000313" key="2">
    <source>
        <dbReference type="Proteomes" id="UP000692954"/>
    </source>
</evidence>
<protein>
    <submittedName>
        <fullName evidence="1">Uncharacterized protein</fullName>
    </submittedName>
</protein>
<proteinExistence type="predicted"/>
<organism evidence="1 2">
    <name type="scientific">Paramecium sonneborni</name>
    <dbReference type="NCBI Taxonomy" id="65129"/>
    <lineage>
        <taxon>Eukaryota</taxon>
        <taxon>Sar</taxon>
        <taxon>Alveolata</taxon>
        <taxon>Ciliophora</taxon>
        <taxon>Intramacronucleata</taxon>
        <taxon>Oligohymenophorea</taxon>
        <taxon>Peniculida</taxon>
        <taxon>Parameciidae</taxon>
        <taxon>Paramecium</taxon>
    </lineage>
</organism>
<keyword evidence="2" id="KW-1185">Reference proteome</keyword>
<accession>A0A8S1MHI7</accession>
<dbReference type="Proteomes" id="UP000692954">
    <property type="component" value="Unassembled WGS sequence"/>
</dbReference>
<evidence type="ECO:0000313" key="1">
    <source>
        <dbReference type="EMBL" id="CAD8078112.1"/>
    </source>
</evidence>
<name>A0A8S1MHI7_9CILI</name>
<dbReference type="AlphaFoldDB" id="A0A8S1MHI7"/>
<sequence length="108" mass="12981">MNQIRGPKLNFNLPSKIQDFKDEKPFSSFDLESTYCLGNQKNSKYVKFTPTITVFLRYQDEDIYRFRNRLKTQVQMTKEIYNLNPALEESPIKQQHKSCMRIPKDFDY</sequence>
<comment type="caution">
    <text evidence="1">The sequence shown here is derived from an EMBL/GenBank/DDBJ whole genome shotgun (WGS) entry which is preliminary data.</text>
</comment>
<gene>
    <name evidence="1" type="ORF">PSON_ATCC_30995.1.T0370119</name>
</gene>
<dbReference type="EMBL" id="CAJJDN010000037">
    <property type="protein sequence ID" value="CAD8078112.1"/>
    <property type="molecule type" value="Genomic_DNA"/>
</dbReference>
<reference evidence="1" key="1">
    <citation type="submission" date="2021-01" db="EMBL/GenBank/DDBJ databases">
        <authorList>
            <consortium name="Genoscope - CEA"/>
            <person name="William W."/>
        </authorList>
    </citation>
    <scope>NUCLEOTIDE SEQUENCE</scope>
</reference>